<dbReference type="EMBL" id="CM039426">
    <property type="protein sequence ID" value="KAI4357069.1"/>
    <property type="molecule type" value="Genomic_DNA"/>
</dbReference>
<evidence type="ECO:0000313" key="1">
    <source>
        <dbReference type="EMBL" id="KAI4357069.1"/>
    </source>
</evidence>
<keyword evidence="2" id="KW-1185">Reference proteome</keyword>
<protein>
    <submittedName>
        <fullName evidence="1">Uncharacterized protein</fullName>
    </submittedName>
</protein>
<evidence type="ECO:0000313" key="2">
    <source>
        <dbReference type="Proteomes" id="UP000828941"/>
    </source>
</evidence>
<dbReference type="Proteomes" id="UP000828941">
    <property type="component" value="Chromosome 1"/>
</dbReference>
<sequence length="137" mass="15988">MRSIIPLSVQNLLPSNDQKTLPIPICNDAVSVYVYDWPARFNLGMLSRCQQLNIYTNMCPHVANRGLGQLLPDHSTSWLFTRQFIAEIIFHARVENHPCRTWQPNRANLFYVPLLSRALRIEHVPRVQSHYPRRLGR</sequence>
<gene>
    <name evidence="1" type="ORF">L6164_001042</name>
</gene>
<comment type="caution">
    <text evidence="1">The sequence shown here is derived from an EMBL/GenBank/DDBJ whole genome shotgun (WGS) entry which is preliminary data.</text>
</comment>
<name>A0ACB9Q9Q0_BAUVA</name>
<reference evidence="1 2" key="1">
    <citation type="journal article" date="2022" name="DNA Res.">
        <title>Chromosomal-level genome assembly of the orchid tree Bauhinia variegata (Leguminosae; Cercidoideae) supports the allotetraploid origin hypothesis of Bauhinia.</title>
        <authorList>
            <person name="Zhong Y."/>
            <person name="Chen Y."/>
            <person name="Zheng D."/>
            <person name="Pang J."/>
            <person name="Liu Y."/>
            <person name="Luo S."/>
            <person name="Meng S."/>
            <person name="Qian L."/>
            <person name="Wei D."/>
            <person name="Dai S."/>
            <person name="Zhou R."/>
        </authorList>
    </citation>
    <scope>NUCLEOTIDE SEQUENCE [LARGE SCALE GENOMIC DNA]</scope>
    <source>
        <strain evidence="1">BV-YZ2020</strain>
    </source>
</reference>
<proteinExistence type="predicted"/>
<accession>A0ACB9Q9Q0</accession>
<organism evidence="1 2">
    <name type="scientific">Bauhinia variegata</name>
    <name type="common">Purple orchid tree</name>
    <name type="synonym">Phanera variegata</name>
    <dbReference type="NCBI Taxonomy" id="167791"/>
    <lineage>
        <taxon>Eukaryota</taxon>
        <taxon>Viridiplantae</taxon>
        <taxon>Streptophyta</taxon>
        <taxon>Embryophyta</taxon>
        <taxon>Tracheophyta</taxon>
        <taxon>Spermatophyta</taxon>
        <taxon>Magnoliopsida</taxon>
        <taxon>eudicotyledons</taxon>
        <taxon>Gunneridae</taxon>
        <taxon>Pentapetalae</taxon>
        <taxon>rosids</taxon>
        <taxon>fabids</taxon>
        <taxon>Fabales</taxon>
        <taxon>Fabaceae</taxon>
        <taxon>Cercidoideae</taxon>
        <taxon>Cercideae</taxon>
        <taxon>Bauhiniinae</taxon>
        <taxon>Bauhinia</taxon>
    </lineage>
</organism>